<keyword evidence="1" id="KW-0812">Transmembrane</keyword>
<gene>
    <name evidence="2" type="ORF">LTR84_009662</name>
</gene>
<keyword evidence="1" id="KW-0472">Membrane</keyword>
<evidence type="ECO:0000313" key="2">
    <source>
        <dbReference type="EMBL" id="KAK5059779.1"/>
    </source>
</evidence>
<dbReference type="AlphaFoldDB" id="A0AAV9NK26"/>
<comment type="caution">
    <text evidence="2">The sequence shown here is derived from an EMBL/GenBank/DDBJ whole genome shotgun (WGS) entry which is preliminary data.</text>
</comment>
<keyword evidence="3" id="KW-1185">Reference proteome</keyword>
<proteinExistence type="predicted"/>
<name>A0AAV9NK26_9EURO</name>
<feature type="transmembrane region" description="Helical" evidence="1">
    <location>
        <begin position="47"/>
        <end position="73"/>
    </location>
</feature>
<dbReference type="RefSeq" id="XP_064709600.1">
    <property type="nucleotide sequence ID" value="XM_064853201.1"/>
</dbReference>
<dbReference type="GeneID" id="89977820"/>
<keyword evidence="1" id="KW-1133">Transmembrane helix</keyword>
<accession>A0AAV9NK26</accession>
<reference evidence="2 3" key="1">
    <citation type="submission" date="2023-08" db="EMBL/GenBank/DDBJ databases">
        <title>Black Yeasts Isolated from many extreme environments.</title>
        <authorList>
            <person name="Coleine C."/>
            <person name="Stajich J.E."/>
            <person name="Selbmann L."/>
        </authorList>
    </citation>
    <scope>NUCLEOTIDE SEQUENCE [LARGE SCALE GENOMIC DNA]</scope>
    <source>
        <strain evidence="2 3">CCFEE 5792</strain>
    </source>
</reference>
<sequence>MPGPDTYEVGFGLALASGRRHSFKDIMQSRAVEVSSSSPPASKSNSVSLIAVAGAAAAVGVVVTTLVCLAIFYCRRRRGARRSGRQIQISAPLQNPGMGRDLMSLARNTATSSTLSSPRPPFSPAPAYMSITISKEDTLEPQEIMSVGLTEEEFTRRFKSRTPVNARDGPVELAALRFSATDMYAEAEKPLFEKTKPVSRPIQMERSSRLRASPAFEDLRALAVSRSPSISPVRSDDLG</sequence>
<evidence type="ECO:0000313" key="3">
    <source>
        <dbReference type="Proteomes" id="UP001358417"/>
    </source>
</evidence>
<evidence type="ECO:0000256" key="1">
    <source>
        <dbReference type="SAM" id="Phobius"/>
    </source>
</evidence>
<protein>
    <submittedName>
        <fullName evidence="2">Uncharacterized protein</fullName>
    </submittedName>
</protein>
<organism evidence="2 3">
    <name type="scientific">Exophiala bonariae</name>
    <dbReference type="NCBI Taxonomy" id="1690606"/>
    <lineage>
        <taxon>Eukaryota</taxon>
        <taxon>Fungi</taxon>
        <taxon>Dikarya</taxon>
        <taxon>Ascomycota</taxon>
        <taxon>Pezizomycotina</taxon>
        <taxon>Eurotiomycetes</taxon>
        <taxon>Chaetothyriomycetidae</taxon>
        <taxon>Chaetothyriales</taxon>
        <taxon>Herpotrichiellaceae</taxon>
        <taxon>Exophiala</taxon>
    </lineage>
</organism>
<dbReference type="Proteomes" id="UP001358417">
    <property type="component" value="Unassembled WGS sequence"/>
</dbReference>
<dbReference type="EMBL" id="JAVRRD010000004">
    <property type="protein sequence ID" value="KAK5059779.1"/>
    <property type="molecule type" value="Genomic_DNA"/>
</dbReference>